<evidence type="ECO:0000259" key="2">
    <source>
        <dbReference type="Pfam" id="PF12697"/>
    </source>
</evidence>
<dbReference type="PANTHER" id="PTHR43194:SF5">
    <property type="entry name" value="PIMELOYL-[ACYL-CARRIER PROTEIN] METHYL ESTER ESTERASE"/>
    <property type="match status" value="1"/>
</dbReference>
<feature type="region of interest" description="Disordered" evidence="1">
    <location>
        <begin position="130"/>
        <end position="156"/>
    </location>
</feature>
<dbReference type="Proteomes" id="UP000234632">
    <property type="component" value="Unassembled WGS sequence"/>
</dbReference>
<dbReference type="InterPro" id="IPR029058">
    <property type="entry name" value="AB_hydrolase_fold"/>
</dbReference>
<proteinExistence type="predicted"/>
<dbReference type="EMBL" id="LOMZ01000001">
    <property type="protein sequence ID" value="PLC12506.1"/>
    <property type="molecule type" value="Genomic_DNA"/>
</dbReference>
<sequence>MELLELGERGGGRPVVLVHGLAAAARAGWARTGWVRELERAGLRPLGPDLPGHGAAPGPLPGTTRSGLVAELVRLVEPLARAQGAPVPLAGYSLGAQLAWAAAAASPAVGPLVLGGLGVRDRLSALAGALRAPPPGRGGPVDVPAAAGPGRAGGPVHAPDSAAALAALLLRTAPDPSAASRWAALAGAVGAEPFDPAAAVPPQPALLLAGGTDPWADPQALARLRRTSGAPTEVLLVPGRGHVDVLTAGAARRAAAAFFARGPGS</sequence>
<dbReference type="InterPro" id="IPR000073">
    <property type="entry name" value="AB_hydrolase_1"/>
</dbReference>
<dbReference type="Gene3D" id="3.40.50.1820">
    <property type="entry name" value="alpha/beta hydrolase"/>
    <property type="match status" value="1"/>
</dbReference>
<name>A0A2N4T2U2_9MICC</name>
<accession>A0A2N4T2U2</accession>
<organism evidence="3 4">
    <name type="scientific">Kocuria flava</name>
    <dbReference type="NCBI Taxonomy" id="446860"/>
    <lineage>
        <taxon>Bacteria</taxon>
        <taxon>Bacillati</taxon>
        <taxon>Actinomycetota</taxon>
        <taxon>Actinomycetes</taxon>
        <taxon>Micrococcales</taxon>
        <taxon>Micrococcaceae</taxon>
        <taxon>Kocuria</taxon>
    </lineage>
</organism>
<feature type="domain" description="AB hydrolase-1" evidence="2">
    <location>
        <begin position="15"/>
        <end position="246"/>
    </location>
</feature>
<evidence type="ECO:0000256" key="1">
    <source>
        <dbReference type="SAM" id="MobiDB-lite"/>
    </source>
</evidence>
<dbReference type="PANTHER" id="PTHR43194">
    <property type="entry name" value="HYDROLASE ALPHA/BETA FOLD FAMILY"/>
    <property type="match status" value="1"/>
</dbReference>
<gene>
    <name evidence="3" type="ORF">AUQ48_10060</name>
</gene>
<evidence type="ECO:0000313" key="4">
    <source>
        <dbReference type="Proteomes" id="UP000234632"/>
    </source>
</evidence>
<dbReference type="SUPFAM" id="SSF53474">
    <property type="entry name" value="alpha/beta-Hydrolases"/>
    <property type="match status" value="1"/>
</dbReference>
<dbReference type="InterPro" id="IPR050228">
    <property type="entry name" value="Carboxylesterase_BioH"/>
</dbReference>
<dbReference type="GO" id="GO:0003824">
    <property type="term" value="F:catalytic activity"/>
    <property type="evidence" value="ECO:0007669"/>
    <property type="project" value="UniProtKB-ARBA"/>
</dbReference>
<protein>
    <recommendedName>
        <fullName evidence="2">AB hydrolase-1 domain-containing protein</fullName>
    </recommendedName>
</protein>
<dbReference type="AlphaFoldDB" id="A0A2N4T2U2"/>
<comment type="caution">
    <text evidence="3">The sequence shown here is derived from an EMBL/GenBank/DDBJ whole genome shotgun (WGS) entry which is preliminary data.</text>
</comment>
<evidence type="ECO:0000313" key="3">
    <source>
        <dbReference type="EMBL" id="PLC12506.1"/>
    </source>
</evidence>
<feature type="compositionally biased region" description="Low complexity" evidence="1">
    <location>
        <begin position="140"/>
        <end position="156"/>
    </location>
</feature>
<dbReference type="Pfam" id="PF12697">
    <property type="entry name" value="Abhydrolase_6"/>
    <property type="match status" value="1"/>
</dbReference>
<dbReference type="RefSeq" id="WP_180814666.1">
    <property type="nucleotide sequence ID" value="NZ_LOMZ01000001.1"/>
</dbReference>
<reference evidence="3 4" key="1">
    <citation type="submission" date="2015-12" db="EMBL/GenBank/DDBJ databases">
        <authorList>
            <person name="Shamseldin A."/>
            <person name="Moawad H."/>
            <person name="Abd El-Rahim W.M."/>
            <person name="Sadowsky M.J."/>
        </authorList>
    </citation>
    <scope>NUCLEOTIDE SEQUENCE [LARGE SCALE GENOMIC DNA]</scope>
    <source>
        <strain evidence="3 4">S43</strain>
    </source>
</reference>